<feature type="region of interest" description="Disordered" evidence="1">
    <location>
        <begin position="12"/>
        <end position="35"/>
    </location>
</feature>
<comment type="caution">
    <text evidence="2">The sequence shown here is derived from an EMBL/GenBank/DDBJ whole genome shotgun (WGS) entry which is preliminary data.</text>
</comment>
<proteinExistence type="predicted"/>
<organism evidence="2 3">
    <name type="scientific">Psophocarpus tetragonolobus</name>
    <name type="common">Winged bean</name>
    <name type="synonym">Dolichos tetragonolobus</name>
    <dbReference type="NCBI Taxonomy" id="3891"/>
    <lineage>
        <taxon>Eukaryota</taxon>
        <taxon>Viridiplantae</taxon>
        <taxon>Streptophyta</taxon>
        <taxon>Embryophyta</taxon>
        <taxon>Tracheophyta</taxon>
        <taxon>Spermatophyta</taxon>
        <taxon>Magnoliopsida</taxon>
        <taxon>eudicotyledons</taxon>
        <taxon>Gunneridae</taxon>
        <taxon>Pentapetalae</taxon>
        <taxon>rosids</taxon>
        <taxon>fabids</taxon>
        <taxon>Fabales</taxon>
        <taxon>Fabaceae</taxon>
        <taxon>Papilionoideae</taxon>
        <taxon>50 kb inversion clade</taxon>
        <taxon>NPAAA clade</taxon>
        <taxon>indigoferoid/millettioid clade</taxon>
        <taxon>Phaseoleae</taxon>
        <taxon>Psophocarpus</taxon>
    </lineage>
</organism>
<dbReference type="EMBL" id="JAYMYS010000234">
    <property type="protein sequence ID" value="KAK7366181.1"/>
    <property type="molecule type" value="Genomic_DNA"/>
</dbReference>
<evidence type="ECO:0000256" key="1">
    <source>
        <dbReference type="SAM" id="MobiDB-lite"/>
    </source>
</evidence>
<name>A0AAN9N4G7_PSOTE</name>
<dbReference type="Proteomes" id="UP001386955">
    <property type="component" value="Unassembled WGS sequence"/>
</dbReference>
<reference evidence="2 3" key="1">
    <citation type="submission" date="2024-01" db="EMBL/GenBank/DDBJ databases">
        <title>The genomes of 5 underutilized Papilionoideae crops provide insights into root nodulation and disease resistanc.</title>
        <authorList>
            <person name="Jiang F."/>
        </authorList>
    </citation>
    <scope>NUCLEOTIDE SEQUENCE [LARGE SCALE GENOMIC DNA]</scope>
    <source>
        <strain evidence="2">DUOXIRENSHENG_FW03</strain>
        <tissue evidence="2">Leaves</tissue>
    </source>
</reference>
<dbReference type="AlphaFoldDB" id="A0AAN9N4G7"/>
<keyword evidence="3" id="KW-1185">Reference proteome</keyword>
<evidence type="ECO:0000313" key="3">
    <source>
        <dbReference type="Proteomes" id="UP001386955"/>
    </source>
</evidence>
<gene>
    <name evidence="2" type="ORF">VNO78_38366</name>
</gene>
<accession>A0AAN9N4G7</accession>
<sequence>MQALSGMIGRKASVGGFLSSPSNPRAQPWTGGGNYQAGVRGANGIRYPSSPSRKRWILGAVRIDPCNAVANALRLDMPRILLKERGAFGNADTGGAWLSSARAVRCWVKSRNERNPRV</sequence>
<evidence type="ECO:0000313" key="2">
    <source>
        <dbReference type="EMBL" id="KAK7366181.1"/>
    </source>
</evidence>
<protein>
    <submittedName>
        <fullName evidence="2">Uncharacterized protein</fullName>
    </submittedName>
</protein>